<feature type="transmembrane region" description="Helical" evidence="1">
    <location>
        <begin position="82"/>
        <end position="107"/>
    </location>
</feature>
<accession>A0ABY5NKJ1</accession>
<organism evidence="2 3">
    <name type="scientific">Microbacterium elymi</name>
    <dbReference type="NCBI Taxonomy" id="2909587"/>
    <lineage>
        <taxon>Bacteria</taxon>
        <taxon>Bacillati</taxon>
        <taxon>Actinomycetota</taxon>
        <taxon>Actinomycetes</taxon>
        <taxon>Micrococcales</taxon>
        <taxon>Microbacteriaceae</taxon>
        <taxon>Microbacterium</taxon>
    </lineage>
</organism>
<evidence type="ECO:0000256" key="1">
    <source>
        <dbReference type="SAM" id="Phobius"/>
    </source>
</evidence>
<dbReference type="Proteomes" id="UP001054811">
    <property type="component" value="Chromosome"/>
</dbReference>
<keyword evidence="1" id="KW-1133">Transmembrane helix</keyword>
<evidence type="ECO:0000313" key="3">
    <source>
        <dbReference type="Proteomes" id="UP001054811"/>
    </source>
</evidence>
<feature type="transmembrane region" description="Helical" evidence="1">
    <location>
        <begin position="18"/>
        <end position="37"/>
    </location>
</feature>
<proteinExistence type="predicted"/>
<protein>
    <submittedName>
        <fullName evidence="2">Uncharacterized protein</fullName>
    </submittedName>
</protein>
<keyword evidence="1" id="KW-0812">Transmembrane</keyword>
<dbReference type="EMBL" id="CP091139">
    <property type="protein sequence ID" value="UUT35698.1"/>
    <property type="molecule type" value="Genomic_DNA"/>
</dbReference>
<reference evidence="2" key="1">
    <citation type="submission" date="2022-01" db="EMBL/GenBank/DDBJ databases">
        <title>Microbacterium eymi and Microbacterium rhizovicinus sp. nov., isolated from the rhizospheric soil of Elymus tsukushiensis, a plant native to the Dokdo Islands, Republic of Korea.</title>
        <authorList>
            <person name="Hwang Y.J."/>
        </authorList>
    </citation>
    <scope>NUCLEOTIDE SEQUENCE</scope>
    <source>
        <strain evidence="2">KUDC0405</strain>
    </source>
</reference>
<keyword evidence="1" id="KW-0472">Membrane</keyword>
<keyword evidence="3" id="KW-1185">Reference proteome</keyword>
<gene>
    <name evidence="2" type="ORF">L2X98_20905</name>
</gene>
<name>A0ABY5NKJ1_9MICO</name>
<sequence>MIPALGAPVDDANEDARAIVGIVIELVPVVLAVVAVVQVWRAGVVPRAFGWIPAIALALCVVPALVQYAVFATPAFATGDAILAYGSVLILCRTVALVGLGVVAIVAGLQARAAASGVPVYPPADA</sequence>
<dbReference type="RefSeq" id="WP_259612315.1">
    <property type="nucleotide sequence ID" value="NZ_CP091139.2"/>
</dbReference>
<feature type="transmembrane region" description="Helical" evidence="1">
    <location>
        <begin position="49"/>
        <end position="70"/>
    </location>
</feature>
<evidence type="ECO:0000313" key="2">
    <source>
        <dbReference type="EMBL" id="UUT35698.1"/>
    </source>
</evidence>